<proteinExistence type="inferred from homology"/>
<keyword evidence="5" id="KW-1185">Reference proteome</keyword>
<comment type="caution">
    <text evidence="4">The sequence shown here is derived from an EMBL/GenBank/DDBJ whole genome shotgun (WGS) entry which is preliminary data.</text>
</comment>
<evidence type="ECO:0000256" key="1">
    <source>
        <dbReference type="ARBA" id="ARBA00007118"/>
    </source>
</evidence>
<protein>
    <submittedName>
        <fullName evidence="4">Nitroreductase family protein</fullName>
    </submittedName>
</protein>
<dbReference type="InterPro" id="IPR029479">
    <property type="entry name" value="Nitroreductase"/>
</dbReference>
<accession>A0ABV4U3B4</accession>
<comment type="similarity">
    <text evidence="1">Belongs to the nitroreductase family.</text>
</comment>
<evidence type="ECO:0000313" key="5">
    <source>
        <dbReference type="Proteomes" id="UP001575105"/>
    </source>
</evidence>
<evidence type="ECO:0000259" key="3">
    <source>
        <dbReference type="Pfam" id="PF00881"/>
    </source>
</evidence>
<dbReference type="RefSeq" id="WP_425344955.1">
    <property type="nucleotide sequence ID" value="NZ_JBGUBD010000004.1"/>
</dbReference>
<dbReference type="EMBL" id="JBGUBD010000004">
    <property type="protein sequence ID" value="MFA9478026.1"/>
    <property type="molecule type" value="Genomic_DNA"/>
</dbReference>
<name>A0ABV4U3B4_9BACT</name>
<dbReference type="PANTHER" id="PTHR43673:SF10">
    <property type="entry name" value="NADH DEHYDROGENASE_NAD(P)H NITROREDUCTASE XCC3605-RELATED"/>
    <property type="match status" value="1"/>
</dbReference>
<evidence type="ECO:0000256" key="2">
    <source>
        <dbReference type="ARBA" id="ARBA00023002"/>
    </source>
</evidence>
<dbReference type="Gene3D" id="3.40.109.10">
    <property type="entry name" value="NADH Oxidase"/>
    <property type="match status" value="1"/>
</dbReference>
<reference evidence="4 5" key="1">
    <citation type="submission" date="2024-08" db="EMBL/GenBank/DDBJ databases">
        <title>Whole-genome sequencing of halo(alkali)philic microorganisms from hypersaline lakes.</title>
        <authorList>
            <person name="Sorokin D.Y."/>
            <person name="Merkel A.Y."/>
            <person name="Messina E."/>
            <person name="Yakimov M."/>
        </authorList>
    </citation>
    <scope>NUCLEOTIDE SEQUENCE [LARGE SCALE GENOMIC DNA]</scope>
    <source>
        <strain evidence="4 5">AB-hyl4</strain>
    </source>
</reference>
<dbReference type="InterPro" id="IPR000415">
    <property type="entry name" value="Nitroreductase-like"/>
</dbReference>
<dbReference type="CDD" id="cd02138">
    <property type="entry name" value="TdsD-like"/>
    <property type="match status" value="1"/>
</dbReference>
<feature type="domain" description="Nitroreductase" evidence="3">
    <location>
        <begin position="16"/>
        <end position="159"/>
    </location>
</feature>
<organism evidence="4 5">
    <name type="scientific">Natronomicrosphaera hydrolytica</name>
    <dbReference type="NCBI Taxonomy" id="3242702"/>
    <lineage>
        <taxon>Bacteria</taxon>
        <taxon>Pseudomonadati</taxon>
        <taxon>Planctomycetota</taxon>
        <taxon>Phycisphaerae</taxon>
        <taxon>Phycisphaerales</taxon>
        <taxon>Phycisphaeraceae</taxon>
        <taxon>Natronomicrosphaera</taxon>
    </lineage>
</organism>
<dbReference type="Proteomes" id="UP001575105">
    <property type="component" value="Unassembled WGS sequence"/>
</dbReference>
<dbReference type="Pfam" id="PF00881">
    <property type="entry name" value="Nitroreductase"/>
    <property type="match status" value="1"/>
</dbReference>
<sequence>MDKPAKPNHEILDVLSRRWSPRAFDSRPVEQDKLLRLFEAARWSASSFNEQPWRFIVGTKDDPEQYEKVLSCLVEFNASWASGAPVVMLGLTKKTFTRGGKFNRVHQHDLGLAMGNLSAQATAEGLFLHQMAGIEPDRVREVFNVPEDFEPQTGCAIGYGGDPQSLPEKMRDDEVAPRTRKAFDEFIFGEAFGKPSPLVQR</sequence>
<gene>
    <name evidence="4" type="ORF">ACERK3_06915</name>
</gene>
<dbReference type="SUPFAM" id="SSF55469">
    <property type="entry name" value="FMN-dependent nitroreductase-like"/>
    <property type="match status" value="1"/>
</dbReference>
<dbReference type="PANTHER" id="PTHR43673">
    <property type="entry name" value="NAD(P)H NITROREDUCTASE YDGI-RELATED"/>
    <property type="match status" value="1"/>
</dbReference>
<evidence type="ECO:0000313" key="4">
    <source>
        <dbReference type="EMBL" id="MFA9478026.1"/>
    </source>
</evidence>
<keyword evidence="2" id="KW-0560">Oxidoreductase</keyword>